<accession>A0A224Z9J8</accession>
<name>A0A224Z9J8_9ACAR</name>
<dbReference type="EMBL" id="GFPF01012497">
    <property type="protein sequence ID" value="MAA23643.1"/>
    <property type="molecule type" value="Transcribed_RNA"/>
</dbReference>
<sequence length="210" mass="23977">MEAIEIEHICEVVVEVPQDHEFIKGLQNRGQRLADALCFPHITQEEGISLLIGSDQLGKILGRDVNWHDDHKGLLSIQTALGWTFQGPLGNDETIHPHTNANVCVLRTNCFMSDELVQKRVGSELRKFWQLESFGITDADEPSSHDKKVLKAFNETIELHDERYKVCLPWKDLPSDLHDNRAVAVKRLRCLLHRLSQSKVVLLKGTLKRF</sequence>
<reference evidence="1" key="1">
    <citation type="journal article" date="2017" name="Parasit. Vectors">
        <title>Sialotranscriptomics of Rhipicephalus zambeziensis reveals intricate expression profiles of secretory proteins and suggests tight temporal transcriptional regulation during blood-feeding.</title>
        <authorList>
            <person name="de Castro M.H."/>
            <person name="de Klerk D."/>
            <person name="Pienaar R."/>
            <person name="Rees D.J.G."/>
            <person name="Mans B.J."/>
        </authorList>
    </citation>
    <scope>NUCLEOTIDE SEQUENCE</scope>
    <source>
        <tissue evidence="1">Salivary glands</tissue>
    </source>
</reference>
<dbReference type="PANTHER" id="PTHR47331:SF1">
    <property type="entry name" value="GAG-LIKE PROTEIN"/>
    <property type="match status" value="1"/>
</dbReference>
<protein>
    <submittedName>
        <fullName evidence="1">Tick transposon</fullName>
    </submittedName>
</protein>
<proteinExistence type="predicted"/>
<evidence type="ECO:0000313" key="1">
    <source>
        <dbReference type="EMBL" id="MAA23643.1"/>
    </source>
</evidence>
<organism evidence="1">
    <name type="scientific">Rhipicephalus zambeziensis</name>
    <dbReference type="NCBI Taxonomy" id="60191"/>
    <lineage>
        <taxon>Eukaryota</taxon>
        <taxon>Metazoa</taxon>
        <taxon>Ecdysozoa</taxon>
        <taxon>Arthropoda</taxon>
        <taxon>Chelicerata</taxon>
        <taxon>Arachnida</taxon>
        <taxon>Acari</taxon>
        <taxon>Parasitiformes</taxon>
        <taxon>Ixodida</taxon>
        <taxon>Ixodoidea</taxon>
        <taxon>Ixodidae</taxon>
        <taxon>Rhipicephalinae</taxon>
        <taxon>Rhipicephalus</taxon>
        <taxon>Rhipicephalus</taxon>
    </lineage>
</organism>
<dbReference type="AlphaFoldDB" id="A0A224Z9J8"/>
<dbReference type="PANTHER" id="PTHR47331">
    <property type="entry name" value="PHD-TYPE DOMAIN-CONTAINING PROTEIN"/>
    <property type="match status" value="1"/>
</dbReference>